<comment type="caution">
    <text evidence="4">The sequence shown here is derived from an EMBL/GenBank/DDBJ whole genome shotgun (WGS) entry which is preliminary data.</text>
</comment>
<evidence type="ECO:0000313" key="5">
    <source>
        <dbReference type="Proteomes" id="UP000789706"/>
    </source>
</evidence>
<protein>
    <submittedName>
        <fullName evidence="4">11992_t:CDS:1</fullName>
    </submittedName>
</protein>
<dbReference type="EMBL" id="CAJVPK010000337">
    <property type="protein sequence ID" value="CAG8496251.1"/>
    <property type="molecule type" value="Genomic_DNA"/>
</dbReference>
<dbReference type="AlphaFoldDB" id="A0A9N8ZHW8"/>
<dbReference type="Pfam" id="PF23565">
    <property type="entry name" value="ARM_TANGO6"/>
    <property type="match status" value="2"/>
</dbReference>
<keyword evidence="5" id="KW-1185">Reference proteome</keyword>
<feature type="domain" description="TANGO6 HEAT repeat" evidence="2">
    <location>
        <begin position="291"/>
        <end position="349"/>
    </location>
</feature>
<gene>
    <name evidence="4" type="ORF">DEBURN_LOCUS4435</name>
</gene>
<proteinExistence type="predicted"/>
<dbReference type="PANTHER" id="PTHR20959:SF1">
    <property type="entry name" value="TRANSPORT AND GOLGI ORGANIZATION PROTEIN 6 HOMOLOG"/>
    <property type="match status" value="1"/>
</dbReference>
<dbReference type="OrthoDB" id="39591at2759"/>
<dbReference type="InterPro" id="IPR039600">
    <property type="entry name" value="TANGO6/Rtp1"/>
</dbReference>
<feature type="domain" description="TANGO6 HEAT repeat" evidence="2">
    <location>
        <begin position="361"/>
        <end position="471"/>
    </location>
</feature>
<sequence length="538" mass="61103">MHQLLLKVEILHFVINIIKTVINVTTLIFAKLSYILVGTTNETQPPGSSLKKKLNLRLEQLEKEEKNLQNIKENLSEIITFTDNKLRDYYTIRERFVAKCLEILEALEVILRNINEIKVQTSVEGNTNEEPDCLGIRDLRIIHTMLEIVISWGIYPCLLPGVGIPISHRTRSGYIQNIKDIYLFSLMKSLTNIIFPTLNKPIFLTTTISLIILEKHFTDIYAALLQLAYANDLKELIKIRKESNIMFHKIFEESNSFQSLNALTMLLSSSPICTSPNWLKNICGQYLTQILLRPNGVKDIMEFMIGDESEVNLSKLETISKLILSVPNTAKSPEAYFSIICPQLLSIVQSFTSSSSSLQNFKSSPTLQSTISTIHYLLIGSEPIPNLLQFFLKYSITPLYYLYSFTCSSKSFLKDIILDILLAYFKIITIDESVKALKEILFRKKNEKLKAPQSSDIGEIYFAPGSFGGVLTGDFFMYVLTEYTSLKSLQSKQQQSQQDSISKSLFTLLNLILAMIDQLGSKILQKPGQMIAFDGEMN</sequence>
<keyword evidence="1" id="KW-0175">Coiled coil</keyword>
<feature type="coiled-coil region" evidence="1">
    <location>
        <begin position="51"/>
        <end position="78"/>
    </location>
</feature>
<organism evidence="4 5">
    <name type="scientific">Diversispora eburnea</name>
    <dbReference type="NCBI Taxonomy" id="1213867"/>
    <lineage>
        <taxon>Eukaryota</taxon>
        <taxon>Fungi</taxon>
        <taxon>Fungi incertae sedis</taxon>
        <taxon>Mucoromycota</taxon>
        <taxon>Glomeromycotina</taxon>
        <taxon>Glomeromycetes</taxon>
        <taxon>Diversisporales</taxon>
        <taxon>Diversisporaceae</taxon>
        <taxon>Diversispora</taxon>
    </lineage>
</organism>
<dbReference type="PANTHER" id="PTHR20959">
    <property type="entry name" value="TRANSPORT AND GOLGI ORGANIZATION PROTEIN 6 FAMILY MEMBER"/>
    <property type="match status" value="1"/>
</dbReference>
<feature type="domain" description="TANGO6 N-terminal" evidence="3">
    <location>
        <begin position="48"/>
        <end position="237"/>
    </location>
</feature>
<name>A0A9N8ZHW8_9GLOM</name>
<evidence type="ECO:0000259" key="2">
    <source>
        <dbReference type="Pfam" id="PF23565"/>
    </source>
</evidence>
<dbReference type="InterPro" id="IPR057347">
    <property type="entry name" value="TANGO6_N"/>
</dbReference>
<evidence type="ECO:0000313" key="4">
    <source>
        <dbReference type="EMBL" id="CAG8496251.1"/>
    </source>
</evidence>
<reference evidence="4" key="1">
    <citation type="submission" date="2021-06" db="EMBL/GenBank/DDBJ databases">
        <authorList>
            <person name="Kallberg Y."/>
            <person name="Tangrot J."/>
            <person name="Rosling A."/>
        </authorList>
    </citation>
    <scope>NUCLEOTIDE SEQUENCE</scope>
    <source>
        <strain evidence="4">AZ414A</strain>
    </source>
</reference>
<dbReference type="GO" id="GO:0009306">
    <property type="term" value="P:protein secretion"/>
    <property type="evidence" value="ECO:0007669"/>
    <property type="project" value="TreeGrafter"/>
</dbReference>
<evidence type="ECO:0000256" key="1">
    <source>
        <dbReference type="SAM" id="Coils"/>
    </source>
</evidence>
<dbReference type="InterPro" id="IPR057407">
    <property type="entry name" value="HEAT_TANGO6"/>
</dbReference>
<accession>A0A9N8ZHW8</accession>
<dbReference type="Proteomes" id="UP000789706">
    <property type="component" value="Unassembled WGS sequence"/>
</dbReference>
<dbReference type="Pfam" id="PF25267">
    <property type="entry name" value="TANGO6_N"/>
    <property type="match status" value="1"/>
</dbReference>
<evidence type="ECO:0000259" key="3">
    <source>
        <dbReference type="Pfam" id="PF25267"/>
    </source>
</evidence>